<evidence type="ECO:0000313" key="3">
    <source>
        <dbReference type="EMBL" id="WFD37606.1"/>
    </source>
</evidence>
<dbReference type="Proteomes" id="UP001217754">
    <property type="component" value="Chromosome 1"/>
</dbReference>
<dbReference type="PANTHER" id="PTHR43709">
    <property type="entry name" value="ACONITATE ISOMERASE-RELATED"/>
    <property type="match status" value="1"/>
</dbReference>
<name>A0AAF0JE69_9BASI</name>
<dbReference type="RefSeq" id="XP_060120503.1">
    <property type="nucleotide sequence ID" value="XM_060264520.1"/>
</dbReference>
<keyword evidence="2" id="KW-0413">Isomerase</keyword>
<gene>
    <name evidence="3" type="ORF">MJAP1_000553</name>
</gene>
<dbReference type="GeneID" id="85224202"/>
<dbReference type="GO" id="GO:0016853">
    <property type="term" value="F:isomerase activity"/>
    <property type="evidence" value="ECO:0007669"/>
    <property type="project" value="UniProtKB-KW"/>
</dbReference>
<proteinExistence type="inferred from homology"/>
<sequence>MQVKLHEYTMPGVRVPASFYRGGTSKGLLLRAADLAPYAPTTRDAIVCTAMGSPDPDGRQIDGLGGGASSLSKVALVSKPGQGLYTRLLAKLGGKWKLPGVAWADDVRRAHDPEDGWDVVYRFGQVPIRGTEVDWKSTCGNLLAAVGLYAMQNKLLDNAAIQRAAEERGATDAFPMPIRILMASTGKRATVSVPMRRNARSKGTWELSTDEDTSVAGVPGKAPGIQVAVPLDATFLPTGNVCDSITVGDKPVRVSIIDAGLPTVFVHAADLDVSEAQLVKTAAELDTDTLLHAKIEAVRQAAAQCTPALQQALCSSAPKVVLVHPRTTCTTSGGDAVRAEDMDLLVRPVSVGQFHRSIMATGLSALSVGAAYPESIIGEALAQGGAAASPCASTKKAVSNDAQRAITVGQPAGTSTATVELKNGTPTSIVYDRTARRIIEGNLDIPPRVAQRWAREYAALFEQHKSK</sequence>
<comment type="similarity">
    <text evidence="1">Belongs to the PrpF family.</text>
</comment>
<protein>
    <submittedName>
        <fullName evidence="3">Uncharacterized protein</fullName>
    </submittedName>
</protein>
<evidence type="ECO:0000256" key="2">
    <source>
        <dbReference type="ARBA" id="ARBA00023235"/>
    </source>
</evidence>
<dbReference type="Pfam" id="PF04303">
    <property type="entry name" value="PrpF"/>
    <property type="match status" value="2"/>
</dbReference>
<dbReference type="PANTHER" id="PTHR43709:SF2">
    <property type="entry name" value="DUF453 DOMAIN PROTEIN (AFU_ORTHOLOGUE AFUA_6G00360)"/>
    <property type="match status" value="1"/>
</dbReference>
<dbReference type="SUPFAM" id="SSF54506">
    <property type="entry name" value="Diaminopimelate epimerase-like"/>
    <property type="match status" value="2"/>
</dbReference>
<dbReference type="Gene3D" id="3.10.310.10">
    <property type="entry name" value="Diaminopimelate Epimerase, Chain A, domain 1"/>
    <property type="match status" value="2"/>
</dbReference>
<evidence type="ECO:0000313" key="4">
    <source>
        <dbReference type="Proteomes" id="UP001217754"/>
    </source>
</evidence>
<accession>A0AAF0JE69</accession>
<keyword evidence="4" id="KW-1185">Reference proteome</keyword>
<dbReference type="InterPro" id="IPR007400">
    <property type="entry name" value="PrpF-like"/>
</dbReference>
<dbReference type="EMBL" id="CP119958">
    <property type="protein sequence ID" value="WFD37606.1"/>
    <property type="molecule type" value="Genomic_DNA"/>
</dbReference>
<organism evidence="3 4">
    <name type="scientific">Malassezia japonica</name>
    <dbReference type="NCBI Taxonomy" id="223818"/>
    <lineage>
        <taxon>Eukaryota</taxon>
        <taxon>Fungi</taxon>
        <taxon>Dikarya</taxon>
        <taxon>Basidiomycota</taxon>
        <taxon>Ustilaginomycotina</taxon>
        <taxon>Malasseziomycetes</taxon>
        <taxon>Malasseziales</taxon>
        <taxon>Malasseziaceae</taxon>
        <taxon>Malassezia</taxon>
    </lineage>
</organism>
<dbReference type="AlphaFoldDB" id="A0AAF0JE69"/>
<evidence type="ECO:0000256" key="1">
    <source>
        <dbReference type="ARBA" id="ARBA00007673"/>
    </source>
</evidence>
<reference evidence="3" key="1">
    <citation type="submission" date="2023-03" db="EMBL/GenBank/DDBJ databases">
        <title>Mating type loci evolution in Malassezia.</title>
        <authorList>
            <person name="Coelho M.A."/>
        </authorList>
    </citation>
    <scope>NUCLEOTIDE SEQUENCE</scope>
    <source>
        <strain evidence="3">CBS 9431</strain>
    </source>
</reference>